<protein>
    <recommendedName>
        <fullName evidence="3">Reverse transcriptase domain-containing protein</fullName>
    </recommendedName>
</protein>
<dbReference type="PANTHER" id="PTHR37984">
    <property type="entry name" value="PROTEIN CBG26694"/>
    <property type="match status" value="1"/>
</dbReference>
<keyword evidence="2" id="KW-1185">Reference proteome</keyword>
<gene>
    <name evidence="1" type="ORF">TCM_008913</name>
</gene>
<evidence type="ECO:0000313" key="2">
    <source>
        <dbReference type="Proteomes" id="UP000026915"/>
    </source>
</evidence>
<organism evidence="1 2">
    <name type="scientific">Theobroma cacao</name>
    <name type="common">Cacao</name>
    <name type="synonym">Cocoa</name>
    <dbReference type="NCBI Taxonomy" id="3641"/>
    <lineage>
        <taxon>Eukaryota</taxon>
        <taxon>Viridiplantae</taxon>
        <taxon>Streptophyta</taxon>
        <taxon>Embryophyta</taxon>
        <taxon>Tracheophyta</taxon>
        <taxon>Spermatophyta</taxon>
        <taxon>Magnoliopsida</taxon>
        <taxon>eudicotyledons</taxon>
        <taxon>Gunneridae</taxon>
        <taxon>Pentapetalae</taxon>
        <taxon>rosids</taxon>
        <taxon>malvids</taxon>
        <taxon>Malvales</taxon>
        <taxon>Malvaceae</taxon>
        <taxon>Byttnerioideae</taxon>
        <taxon>Theobroma</taxon>
    </lineage>
</organism>
<dbReference type="OMA" id="HELYAKF"/>
<dbReference type="Gene3D" id="3.30.70.270">
    <property type="match status" value="2"/>
</dbReference>
<dbReference type="Gramene" id="EOX99912">
    <property type="protein sequence ID" value="EOX99912"/>
    <property type="gene ID" value="TCM_008913"/>
</dbReference>
<dbReference type="HOGENOM" id="CLU_000384_33_7_1"/>
<evidence type="ECO:0008006" key="3">
    <source>
        <dbReference type="Google" id="ProtNLM"/>
    </source>
</evidence>
<name>A0A061E5J9_THECC</name>
<sequence>MLQTLKKHELYAKFSKCEFWLDSVNFFGHIVFEDKMKVDLKKIEVMKNWSMSRSMMEIHSFLRLADYYRSFVKDFSRIIAPMTKLT</sequence>
<dbReference type="InterPro" id="IPR043128">
    <property type="entry name" value="Rev_trsase/Diguanyl_cyclase"/>
</dbReference>
<dbReference type="AlphaFoldDB" id="A0A061E5J9"/>
<evidence type="ECO:0000313" key="1">
    <source>
        <dbReference type="EMBL" id="EOX99912.1"/>
    </source>
</evidence>
<dbReference type="InterPro" id="IPR050951">
    <property type="entry name" value="Retrovirus_Pol_polyprotein"/>
</dbReference>
<dbReference type="SUPFAM" id="SSF56672">
    <property type="entry name" value="DNA/RNA polymerases"/>
    <property type="match status" value="1"/>
</dbReference>
<dbReference type="InterPro" id="IPR043502">
    <property type="entry name" value="DNA/RNA_pol_sf"/>
</dbReference>
<dbReference type="EMBL" id="CM001880">
    <property type="protein sequence ID" value="EOX99912.1"/>
    <property type="molecule type" value="Genomic_DNA"/>
</dbReference>
<dbReference type="InParanoid" id="A0A061E5J9"/>
<proteinExistence type="predicted"/>
<dbReference type="eggNOG" id="KOG0017">
    <property type="taxonomic scope" value="Eukaryota"/>
</dbReference>
<dbReference type="Proteomes" id="UP000026915">
    <property type="component" value="Chromosome 2"/>
</dbReference>
<dbReference type="PANTHER" id="PTHR37984:SF5">
    <property type="entry name" value="PROTEIN NYNRIN-LIKE"/>
    <property type="match status" value="1"/>
</dbReference>
<accession>A0A061E5J9</accession>
<reference evidence="1 2" key="1">
    <citation type="journal article" date="2013" name="Genome Biol.">
        <title>The genome sequence of the most widely cultivated cacao type and its use to identify candidate genes regulating pod color.</title>
        <authorList>
            <person name="Motamayor J.C."/>
            <person name="Mockaitis K."/>
            <person name="Schmutz J."/>
            <person name="Haiminen N."/>
            <person name="Iii D.L."/>
            <person name="Cornejo O."/>
            <person name="Findley S.D."/>
            <person name="Zheng P."/>
            <person name="Utro F."/>
            <person name="Royaert S."/>
            <person name="Saski C."/>
            <person name="Jenkins J."/>
            <person name="Podicheti R."/>
            <person name="Zhao M."/>
            <person name="Scheffler B.E."/>
            <person name="Stack J.C."/>
            <person name="Feltus F.A."/>
            <person name="Mustiga G.M."/>
            <person name="Amores F."/>
            <person name="Phillips W."/>
            <person name="Marelli J.P."/>
            <person name="May G.D."/>
            <person name="Shapiro H."/>
            <person name="Ma J."/>
            <person name="Bustamante C.D."/>
            <person name="Schnell R.J."/>
            <person name="Main D."/>
            <person name="Gilbert D."/>
            <person name="Parida L."/>
            <person name="Kuhn D.N."/>
        </authorList>
    </citation>
    <scope>NUCLEOTIDE SEQUENCE [LARGE SCALE GENOMIC DNA]</scope>
    <source>
        <strain evidence="2">cv. Matina 1-6</strain>
    </source>
</reference>
<dbReference type="STRING" id="3641.A0A061E5J9"/>